<dbReference type="Pfam" id="PF13377">
    <property type="entry name" value="Peripla_BP_3"/>
    <property type="match status" value="1"/>
</dbReference>
<sequence length="342" mass="39808">MSSTTKSLEEKSDSSSQRMKYLQLVDHIQQLIETDQLHINDRLPSLKQFEKQFHISKETVLKGLNYLLEKGIIESVYRKGYYVRRKSVEHTFRVFLLLDKMNLMRDKFYHTLFEAIKDKADIDVYFHHHNVKVFEKLITENLQSYTHFVVAAYLKEDVSTILNHIPPAKRILIDFDQPHLTGKYSSIYQDFKLDIYDALTQVKSQLAKYTQLILIVPAAAFHATLVIDGFLQFCQQHQYPYVIQHEVSAANFQKGNVYITFSRYDTDDVALIKLARQKKYLLGEDIGLISYNDTDVKEILEGGITVVSSDFEAMANQVAETIEKKQITRQRNPTKVILRQSL</sequence>
<reference evidence="6" key="1">
    <citation type="submission" date="2016-10" db="EMBL/GenBank/DDBJ databases">
        <authorList>
            <person name="Varghese N."/>
            <person name="Submissions S."/>
        </authorList>
    </citation>
    <scope>NUCLEOTIDE SEQUENCE [LARGE SCALE GENOMIC DNA]</scope>
    <source>
        <strain evidence="6">DSM 18733</strain>
    </source>
</reference>
<organism evidence="5 6">
    <name type="scientific">Olivibacter domesticus</name>
    <name type="common">Pseudosphingobacterium domesticum</name>
    <dbReference type="NCBI Taxonomy" id="407022"/>
    <lineage>
        <taxon>Bacteria</taxon>
        <taxon>Pseudomonadati</taxon>
        <taxon>Bacteroidota</taxon>
        <taxon>Sphingobacteriia</taxon>
        <taxon>Sphingobacteriales</taxon>
        <taxon>Sphingobacteriaceae</taxon>
        <taxon>Olivibacter</taxon>
    </lineage>
</organism>
<dbReference type="PANTHER" id="PTHR38445">
    <property type="entry name" value="HTH-TYPE TRANSCRIPTIONAL REPRESSOR YTRA"/>
    <property type="match status" value="1"/>
</dbReference>
<dbReference type="InterPro" id="IPR000524">
    <property type="entry name" value="Tscrpt_reg_HTH_GntR"/>
</dbReference>
<evidence type="ECO:0000259" key="4">
    <source>
        <dbReference type="PROSITE" id="PS50949"/>
    </source>
</evidence>
<gene>
    <name evidence="5" type="ORF">SAMN05661044_03906</name>
</gene>
<dbReference type="Proteomes" id="UP000199421">
    <property type="component" value="Unassembled WGS sequence"/>
</dbReference>
<dbReference type="PROSITE" id="PS50949">
    <property type="entry name" value="HTH_GNTR"/>
    <property type="match status" value="1"/>
</dbReference>
<feature type="domain" description="HTH gntR-type" evidence="4">
    <location>
        <begin position="18"/>
        <end position="86"/>
    </location>
</feature>
<dbReference type="EMBL" id="FOAF01000006">
    <property type="protein sequence ID" value="SEL99340.1"/>
    <property type="molecule type" value="Genomic_DNA"/>
</dbReference>
<evidence type="ECO:0000313" key="6">
    <source>
        <dbReference type="Proteomes" id="UP000199421"/>
    </source>
</evidence>
<dbReference type="SUPFAM" id="SSF53822">
    <property type="entry name" value="Periplasmic binding protein-like I"/>
    <property type="match status" value="1"/>
</dbReference>
<dbReference type="Gene3D" id="1.10.10.10">
    <property type="entry name" value="Winged helix-like DNA-binding domain superfamily/Winged helix DNA-binding domain"/>
    <property type="match status" value="1"/>
</dbReference>
<evidence type="ECO:0000256" key="1">
    <source>
        <dbReference type="ARBA" id="ARBA00023015"/>
    </source>
</evidence>
<keyword evidence="6" id="KW-1185">Reference proteome</keyword>
<dbReference type="SUPFAM" id="SSF46785">
    <property type="entry name" value="Winged helix' DNA-binding domain"/>
    <property type="match status" value="1"/>
</dbReference>
<dbReference type="InterPro" id="IPR036390">
    <property type="entry name" value="WH_DNA-bd_sf"/>
</dbReference>
<evidence type="ECO:0000256" key="2">
    <source>
        <dbReference type="ARBA" id="ARBA00023125"/>
    </source>
</evidence>
<dbReference type="Pfam" id="PF00392">
    <property type="entry name" value="GntR"/>
    <property type="match status" value="1"/>
</dbReference>
<dbReference type="InterPro" id="IPR046335">
    <property type="entry name" value="LacI/GalR-like_sensor"/>
</dbReference>
<keyword evidence="3" id="KW-0804">Transcription</keyword>
<dbReference type="AlphaFoldDB" id="A0A1H7UQR3"/>
<protein>
    <submittedName>
        <fullName evidence="5">DNA-binding transcriptional regulator, GntR family</fullName>
    </submittedName>
</protein>
<proteinExistence type="predicted"/>
<dbReference type="InterPro" id="IPR028082">
    <property type="entry name" value="Peripla_BP_I"/>
</dbReference>
<dbReference type="CDD" id="cd07377">
    <property type="entry name" value="WHTH_GntR"/>
    <property type="match status" value="1"/>
</dbReference>
<dbReference type="GO" id="GO:0003700">
    <property type="term" value="F:DNA-binding transcription factor activity"/>
    <property type="evidence" value="ECO:0007669"/>
    <property type="project" value="InterPro"/>
</dbReference>
<dbReference type="PANTHER" id="PTHR38445:SF10">
    <property type="entry name" value="GNTR-FAMILY TRANSCRIPTIONAL REGULATOR"/>
    <property type="match status" value="1"/>
</dbReference>
<dbReference type="Gene3D" id="3.40.50.2300">
    <property type="match status" value="1"/>
</dbReference>
<keyword evidence="1" id="KW-0805">Transcription regulation</keyword>
<accession>A0A1H7UQR3</accession>
<dbReference type="RefSeq" id="WP_202907888.1">
    <property type="nucleotide sequence ID" value="NZ_FOAF01000006.1"/>
</dbReference>
<keyword evidence="2 5" id="KW-0238">DNA-binding</keyword>
<dbReference type="STRING" id="407022.SAMN05661044_03906"/>
<dbReference type="InterPro" id="IPR036388">
    <property type="entry name" value="WH-like_DNA-bd_sf"/>
</dbReference>
<dbReference type="SMART" id="SM00345">
    <property type="entry name" value="HTH_GNTR"/>
    <property type="match status" value="1"/>
</dbReference>
<dbReference type="GO" id="GO:0003677">
    <property type="term" value="F:DNA binding"/>
    <property type="evidence" value="ECO:0007669"/>
    <property type="project" value="UniProtKB-KW"/>
</dbReference>
<evidence type="ECO:0000313" key="5">
    <source>
        <dbReference type="EMBL" id="SEL99340.1"/>
    </source>
</evidence>
<name>A0A1H7UQR3_OLID1</name>
<evidence type="ECO:0000256" key="3">
    <source>
        <dbReference type="ARBA" id="ARBA00023163"/>
    </source>
</evidence>